<name>W9HQ39_FUSOX</name>
<organism evidence="1 2">
    <name type="scientific">Fusarium oxysporum NRRL 32931</name>
    <dbReference type="NCBI Taxonomy" id="660029"/>
    <lineage>
        <taxon>Eukaryota</taxon>
        <taxon>Fungi</taxon>
        <taxon>Dikarya</taxon>
        <taxon>Ascomycota</taxon>
        <taxon>Pezizomycotina</taxon>
        <taxon>Sordariomycetes</taxon>
        <taxon>Hypocreomycetidae</taxon>
        <taxon>Hypocreales</taxon>
        <taxon>Nectriaceae</taxon>
        <taxon>Fusarium</taxon>
        <taxon>Fusarium oxysporum species complex</taxon>
    </lineage>
</organism>
<evidence type="ECO:0000313" key="2">
    <source>
        <dbReference type="Proteomes" id="UP000030753"/>
    </source>
</evidence>
<dbReference type="EMBL" id="JH717848">
    <property type="protein sequence ID" value="EWY82949.1"/>
    <property type="molecule type" value="Genomic_DNA"/>
</dbReference>
<gene>
    <name evidence="1" type="ORF">FOYG_15027</name>
</gene>
<accession>W9HQ39</accession>
<reference evidence="1 2" key="1">
    <citation type="submission" date="2011-06" db="EMBL/GenBank/DDBJ databases">
        <title>The Genome Sequence of Fusarium oxysporum FOSC 3-a.</title>
        <authorList>
            <consortium name="The Broad Institute Genome Sequencing Platform"/>
            <person name="Ma L.-J."/>
            <person name="Gale L.R."/>
            <person name="Schwartz D.C."/>
            <person name="Zhou S."/>
            <person name="Corby-Kistler H."/>
            <person name="Young S.K."/>
            <person name="Zeng Q."/>
            <person name="Gargeya S."/>
            <person name="Fitzgerald M."/>
            <person name="Haas B."/>
            <person name="Abouelleil A."/>
            <person name="Alvarado L."/>
            <person name="Arachchi H.M."/>
            <person name="Berlin A."/>
            <person name="Brown A."/>
            <person name="Chapman S.B."/>
            <person name="Chen Z."/>
            <person name="Dunbar C."/>
            <person name="Freedman E."/>
            <person name="Gearin G."/>
            <person name="Gellesch M."/>
            <person name="Goldberg J."/>
            <person name="Griggs A."/>
            <person name="Gujja S."/>
            <person name="Heiman D."/>
            <person name="Howarth C."/>
            <person name="Larson L."/>
            <person name="Lui A."/>
            <person name="MacDonald P.J.P."/>
            <person name="Mehta T."/>
            <person name="Montmayeur A."/>
            <person name="Murphy C."/>
            <person name="Neiman D."/>
            <person name="Pearson M."/>
            <person name="Priest M."/>
            <person name="Roberts A."/>
            <person name="Saif S."/>
            <person name="Shea T."/>
            <person name="Shenoy N."/>
            <person name="Sisk P."/>
            <person name="Stolte C."/>
            <person name="Sykes S."/>
            <person name="Wortman J."/>
            <person name="Nusbaum C."/>
            <person name="Birren B."/>
        </authorList>
    </citation>
    <scope>NUCLEOTIDE SEQUENCE [LARGE SCALE GENOMIC DNA]</scope>
    <source>
        <strain evidence="2">FOSC 3-a</strain>
    </source>
</reference>
<proteinExistence type="predicted"/>
<protein>
    <submittedName>
        <fullName evidence="1">Uncharacterized protein</fullName>
    </submittedName>
</protein>
<sequence length="333" mass="38830">MPTYILHCLSTNIIMEPLQSKLDNLQRGVHALTQDLKSRDINEFTELVNQIMRDMKDIARAFKGPNPEEVNDRETVCDYNKLLQLMDFDVKLAHSNMDRDTAFKYPWITTKNCEERLKILELSIQVFADTVVDAGSSKIACTPPFTKLAVMFEAIVIEYLKLRHRRTAMQLDGVVKDRGLGRDTQRLNKEEVLSYVSRPFSKEFITNWLRQYHAKSIPRGTIYLKVVWDGNKGAWEVKQGHWVDPRVPELENGAIQVIMIEPKELLNSPYKAKEQYDEKNIRSPHPLLQRCKLDFLDRQDGVLHWSLGGVVAWRFYGEDSWMDRFGHVINEYE</sequence>
<dbReference type="OrthoDB" id="5033111at2759"/>
<dbReference type="HOGENOM" id="CLU_088303_0_0_1"/>
<evidence type="ECO:0000313" key="1">
    <source>
        <dbReference type="EMBL" id="EWY82949.1"/>
    </source>
</evidence>
<dbReference type="Proteomes" id="UP000030753">
    <property type="component" value="Unassembled WGS sequence"/>
</dbReference>
<dbReference type="AlphaFoldDB" id="W9HQ39"/>